<comment type="similarity">
    <text evidence="1 7">Belongs to the class-II aminoacyl-tRNA synthetase family. Type 1 subfamily.</text>
</comment>
<reference evidence="10" key="1">
    <citation type="submission" date="2023-07" db="EMBL/GenBank/DDBJ databases">
        <title>30 novel species of actinomycetes from the DSMZ collection.</title>
        <authorList>
            <person name="Nouioui I."/>
        </authorList>
    </citation>
    <scope>NUCLEOTIDE SEQUENCE [LARGE SCALE GENOMIC DNA]</scope>
    <source>
        <strain evidence="10">DSM 44938</strain>
    </source>
</reference>
<dbReference type="Proteomes" id="UP001183246">
    <property type="component" value="Unassembled WGS sequence"/>
</dbReference>
<comment type="catalytic activity">
    <reaction evidence="7">
        <text>tRNA(Asp) + L-aspartate + ATP = L-aspartyl-tRNA(Asp) + AMP + diphosphate</text>
        <dbReference type="Rhea" id="RHEA:19649"/>
        <dbReference type="Rhea" id="RHEA-COMP:9660"/>
        <dbReference type="Rhea" id="RHEA-COMP:9678"/>
        <dbReference type="ChEBI" id="CHEBI:29991"/>
        <dbReference type="ChEBI" id="CHEBI:30616"/>
        <dbReference type="ChEBI" id="CHEBI:33019"/>
        <dbReference type="ChEBI" id="CHEBI:78442"/>
        <dbReference type="ChEBI" id="CHEBI:78516"/>
        <dbReference type="ChEBI" id="CHEBI:456215"/>
        <dbReference type="EC" id="6.1.1.12"/>
    </reaction>
</comment>
<feature type="binding site" evidence="7">
    <location>
        <position position="225"/>
    </location>
    <ligand>
        <name>L-aspartate</name>
        <dbReference type="ChEBI" id="CHEBI:29991"/>
    </ligand>
</feature>
<dbReference type="Gene3D" id="2.40.50.140">
    <property type="entry name" value="Nucleic acid-binding proteins"/>
    <property type="match status" value="1"/>
</dbReference>
<evidence type="ECO:0000256" key="3">
    <source>
        <dbReference type="ARBA" id="ARBA00022741"/>
    </source>
</evidence>
<dbReference type="EC" id="6.1.1.12" evidence="7"/>
<dbReference type="PRINTS" id="PR01042">
    <property type="entry name" value="TRNASYNTHASP"/>
</dbReference>
<accession>A0ABU2MLG2</accession>
<evidence type="ECO:0000259" key="8">
    <source>
        <dbReference type="PROSITE" id="PS50862"/>
    </source>
</evidence>
<evidence type="ECO:0000256" key="7">
    <source>
        <dbReference type="HAMAP-Rule" id="MF_00044"/>
    </source>
</evidence>
<gene>
    <name evidence="7 9" type="primary">aspS</name>
    <name evidence="9" type="ORF">RM590_06430</name>
</gene>
<dbReference type="Pfam" id="PF02938">
    <property type="entry name" value="GAD"/>
    <property type="match status" value="1"/>
</dbReference>
<dbReference type="PROSITE" id="PS50862">
    <property type="entry name" value="AA_TRNA_LIGASE_II"/>
    <property type="match status" value="1"/>
</dbReference>
<dbReference type="SUPFAM" id="SSF55681">
    <property type="entry name" value="Class II aaRS and biotin synthetases"/>
    <property type="match status" value="1"/>
</dbReference>
<comment type="caution">
    <text evidence="9">The sequence shown here is derived from an EMBL/GenBank/DDBJ whole genome shotgun (WGS) entry which is preliminary data.</text>
</comment>
<dbReference type="GO" id="GO:0004815">
    <property type="term" value="F:aspartate-tRNA ligase activity"/>
    <property type="evidence" value="ECO:0007669"/>
    <property type="project" value="UniProtKB-EC"/>
</dbReference>
<dbReference type="RefSeq" id="WP_311703385.1">
    <property type="nucleotide sequence ID" value="NZ_JAVREL010000002.1"/>
</dbReference>
<comment type="function">
    <text evidence="7">Catalyzes the attachment of L-aspartate to tRNA(Asp) in a two-step reaction: L-aspartate is first activated by ATP to form Asp-AMP and then transferred to the acceptor end of tRNA(Asp).</text>
</comment>
<dbReference type="InterPro" id="IPR004524">
    <property type="entry name" value="Asp-tRNA-ligase_1"/>
</dbReference>
<evidence type="ECO:0000313" key="10">
    <source>
        <dbReference type="Proteomes" id="UP001183246"/>
    </source>
</evidence>
<protein>
    <recommendedName>
        <fullName evidence="7">Aspartate--tRNA ligase</fullName>
        <ecNumber evidence="7">6.1.1.12</ecNumber>
    </recommendedName>
    <alternativeName>
        <fullName evidence="7">Aspartyl-tRNA synthetase</fullName>
        <shortName evidence="7">AspRS</shortName>
    </alternativeName>
</protein>
<dbReference type="Gene3D" id="3.30.930.10">
    <property type="entry name" value="Bira Bifunctional Protein, Domain 2"/>
    <property type="match status" value="1"/>
</dbReference>
<evidence type="ECO:0000256" key="1">
    <source>
        <dbReference type="ARBA" id="ARBA00006303"/>
    </source>
</evidence>
<feature type="domain" description="Aminoacyl-transfer RNA synthetases class-II family profile" evidence="8">
    <location>
        <begin position="148"/>
        <end position="557"/>
    </location>
</feature>
<comment type="subunit">
    <text evidence="7">Homodimer.</text>
</comment>
<dbReference type="NCBIfam" id="NF001750">
    <property type="entry name" value="PRK00476.1"/>
    <property type="match status" value="1"/>
</dbReference>
<feature type="binding site" evidence="7">
    <location>
        <begin position="225"/>
        <end position="227"/>
    </location>
    <ligand>
        <name>ATP</name>
        <dbReference type="ChEBI" id="CHEBI:30616"/>
    </ligand>
</feature>
<evidence type="ECO:0000256" key="5">
    <source>
        <dbReference type="ARBA" id="ARBA00022917"/>
    </source>
</evidence>
<keyword evidence="6 7" id="KW-0030">Aminoacyl-tRNA synthetase</keyword>
<dbReference type="InterPro" id="IPR004365">
    <property type="entry name" value="NA-bd_OB_tRNA"/>
</dbReference>
<keyword evidence="10" id="KW-1185">Reference proteome</keyword>
<keyword evidence="7" id="KW-0963">Cytoplasm</keyword>
<dbReference type="SUPFAM" id="SSF50249">
    <property type="entry name" value="Nucleic acid-binding proteins"/>
    <property type="match status" value="1"/>
</dbReference>
<comment type="caution">
    <text evidence="7">Lacks conserved residue(s) required for the propagation of feature annotation.</text>
</comment>
<proteinExistence type="inferred from homology"/>
<comment type="subcellular location">
    <subcellularLocation>
        <location evidence="7">Cytoplasm</location>
    </subcellularLocation>
</comment>
<feature type="binding site" evidence="7">
    <location>
        <position position="484"/>
    </location>
    <ligand>
        <name>ATP</name>
        <dbReference type="ChEBI" id="CHEBI:30616"/>
    </ligand>
</feature>
<dbReference type="Pfam" id="PF01336">
    <property type="entry name" value="tRNA_anti-codon"/>
    <property type="match status" value="1"/>
</dbReference>
<dbReference type="SUPFAM" id="SSF55261">
    <property type="entry name" value="GAD domain-like"/>
    <property type="match status" value="1"/>
</dbReference>
<keyword evidence="5 7" id="KW-0648">Protein biosynthesis</keyword>
<dbReference type="InterPro" id="IPR047090">
    <property type="entry name" value="AspRS_core"/>
</dbReference>
<evidence type="ECO:0000256" key="4">
    <source>
        <dbReference type="ARBA" id="ARBA00022840"/>
    </source>
</evidence>
<dbReference type="PANTHER" id="PTHR22594:SF5">
    <property type="entry name" value="ASPARTATE--TRNA LIGASE, MITOCHONDRIAL"/>
    <property type="match status" value="1"/>
</dbReference>
<evidence type="ECO:0000256" key="6">
    <source>
        <dbReference type="ARBA" id="ARBA00023146"/>
    </source>
</evidence>
<dbReference type="Pfam" id="PF00152">
    <property type="entry name" value="tRNA-synt_2"/>
    <property type="match status" value="1"/>
</dbReference>
<dbReference type="InterPro" id="IPR002312">
    <property type="entry name" value="Asp/Asn-tRNA-synth_IIb"/>
</dbReference>
<keyword evidence="2 7" id="KW-0436">Ligase</keyword>
<sequence length="591" mass="65670">MHRYRSHTCGELRSADIGKDVRLSGWLHNRRNLGGILFIDLRDHHGIVQLVVHPESPGSEAVNERLSSLSKETVVRVDGRVVGRGAENVNPELATGEIEVEVGEVEVLGAADQIPFTINTEDGVNEELRLEYRFLDLRRERMHRNIMLRSSVISTLRQKMSALGFNELATPILSATSPEGARDFLVPSRLHPGTFYALPQAPQQFKQLLMIAGFDRYFQIAPCFRDEDARADRSPGEFYQLDMEMSFVEQEDVFEVIEKVMTELFTEFGGGRPVTSPFPRIPFREAMLKYGSDKPDLRARLELTDVSDVFAGSGFKAFAGKHVRALAVPDTAGQPRRFFDQLGEFAVAQGAAGLAWVRVGDDLKLTGPIAKFLTEQDVAALLERLDAGPGTAVFFGAGEFDEVSRIMGAVRVEAARRAGHFEENVFRFCWIVDFPMFERNEDTGAIEFSHNPFSMPQGGLAALEGKDPLDVLAWQYDIVCNGTELSSGAIRNHEPEIMYKAFAIAGYSREDVEREFGGMLRAFRFGAPPHGGIAPGIDRIVMLLADEPNLRETIAFPLNGNAQDLLMGAPSEVEEARLKELHLSIRRPSSS</sequence>
<keyword evidence="3 7" id="KW-0547">Nucleotide-binding</keyword>
<evidence type="ECO:0000313" key="9">
    <source>
        <dbReference type="EMBL" id="MDT0342267.1"/>
    </source>
</evidence>
<feature type="binding site" evidence="7">
    <location>
        <position position="491"/>
    </location>
    <ligand>
        <name>L-aspartate</name>
        <dbReference type="ChEBI" id="CHEBI:29991"/>
    </ligand>
</feature>
<dbReference type="InterPro" id="IPR006195">
    <property type="entry name" value="aa-tRNA-synth_II"/>
</dbReference>
<feature type="binding site" evidence="7">
    <location>
        <begin position="536"/>
        <end position="539"/>
    </location>
    <ligand>
        <name>ATP</name>
        <dbReference type="ChEBI" id="CHEBI:30616"/>
    </ligand>
</feature>
<feature type="region of interest" description="Aspartate" evidence="7">
    <location>
        <begin position="203"/>
        <end position="206"/>
    </location>
</feature>
<dbReference type="EMBL" id="JAVREL010000002">
    <property type="protein sequence ID" value="MDT0342267.1"/>
    <property type="molecule type" value="Genomic_DNA"/>
</dbReference>
<dbReference type="InterPro" id="IPR029351">
    <property type="entry name" value="GAD_dom"/>
</dbReference>
<organism evidence="9 10">
    <name type="scientific">Streptomyces litchfieldiae</name>
    <dbReference type="NCBI Taxonomy" id="3075543"/>
    <lineage>
        <taxon>Bacteria</taxon>
        <taxon>Bacillati</taxon>
        <taxon>Actinomycetota</taxon>
        <taxon>Actinomycetes</taxon>
        <taxon>Kitasatosporales</taxon>
        <taxon>Streptomycetaceae</taxon>
        <taxon>Streptomyces</taxon>
    </lineage>
</organism>
<dbReference type="CDD" id="cd04317">
    <property type="entry name" value="EcAspRS_like_N"/>
    <property type="match status" value="1"/>
</dbReference>
<dbReference type="InterPro" id="IPR004364">
    <property type="entry name" value="Aa-tRNA-synt_II"/>
</dbReference>
<feature type="binding site" evidence="7">
    <location>
        <position position="179"/>
    </location>
    <ligand>
        <name>L-aspartate</name>
        <dbReference type="ChEBI" id="CHEBI:29991"/>
    </ligand>
</feature>
<dbReference type="InterPro" id="IPR004115">
    <property type="entry name" value="GAD-like_sf"/>
</dbReference>
<dbReference type="CDD" id="cd00777">
    <property type="entry name" value="AspRS_core"/>
    <property type="match status" value="1"/>
</dbReference>
<dbReference type="InterPro" id="IPR045864">
    <property type="entry name" value="aa-tRNA-synth_II/BPL/LPL"/>
</dbReference>
<keyword evidence="4 7" id="KW-0067">ATP-binding</keyword>
<dbReference type="InterPro" id="IPR047089">
    <property type="entry name" value="Asp-tRNA-ligase_1_N"/>
</dbReference>
<dbReference type="NCBIfam" id="TIGR00459">
    <property type="entry name" value="aspS_bact"/>
    <property type="match status" value="1"/>
</dbReference>
<dbReference type="HAMAP" id="MF_00044">
    <property type="entry name" value="Asp_tRNA_synth_type1"/>
    <property type="match status" value="1"/>
</dbReference>
<dbReference type="PANTHER" id="PTHR22594">
    <property type="entry name" value="ASPARTYL/LYSYL-TRNA SYNTHETASE"/>
    <property type="match status" value="1"/>
</dbReference>
<dbReference type="Gene3D" id="3.30.1360.30">
    <property type="entry name" value="GAD-like domain"/>
    <property type="match status" value="1"/>
</dbReference>
<name>A0ABU2MLG2_9ACTN</name>
<feature type="binding site" evidence="7">
    <location>
        <position position="450"/>
    </location>
    <ligand>
        <name>L-aspartate</name>
        <dbReference type="ChEBI" id="CHEBI:29991"/>
    </ligand>
</feature>
<evidence type="ECO:0000256" key="2">
    <source>
        <dbReference type="ARBA" id="ARBA00022598"/>
    </source>
</evidence>
<dbReference type="InterPro" id="IPR012340">
    <property type="entry name" value="NA-bd_OB-fold"/>
</dbReference>